<keyword evidence="6" id="KW-1185">Reference proteome</keyword>
<reference evidence="5 6" key="1">
    <citation type="submission" date="2015-11" db="EMBL/GenBank/DDBJ databases">
        <title>The genome of Debaryomyces fabryi.</title>
        <authorList>
            <person name="Tafer H."/>
            <person name="Lopandic K."/>
        </authorList>
    </citation>
    <scope>NUCLEOTIDE SEQUENCE [LARGE SCALE GENOMIC DNA]</scope>
    <source>
        <strain evidence="5 6">CBS 789</strain>
    </source>
</reference>
<dbReference type="PANTHER" id="PTHR36427:SF3">
    <property type="entry name" value="LARGE RIBOSOMAL SUBUNIT PROTEIN UL1M"/>
    <property type="match status" value="1"/>
</dbReference>
<dbReference type="Proteomes" id="UP000054251">
    <property type="component" value="Unassembled WGS sequence"/>
</dbReference>
<dbReference type="PIRSF" id="PIRSF002155">
    <property type="entry name" value="Ribosomal_L1"/>
    <property type="match status" value="1"/>
</dbReference>
<evidence type="ECO:0000256" key="1">
    <source>
        <dbReference type="ARBA" id="ARBA00010531"/>
    </source>
</evidence>
<evidence type="ECO:0000313" key="5">
    <source>
        <dbReference type="EMBL" id="KSA03855.1"/>
    </source>
</evidence>
<accession>A0A0V1Q6K4</accession>
<dbReference type="InterPro" id="IPR023673">
    <property type="entry name" value="Ribosomal_uL1_CS"/>
</dbReference>
<dbReference type="GO" id="GO:0003735">
    <property type="term" value="F:structural constituent of ribosome"/>
    <property type="evidence" value="ECO:0007669"/>
    <property type="project" value="InterPro"/>
</dbReference>
<dbReference type="GO" id="GO:0006412">
    <property type="term" value="P:translation"/>
    <property type="evidence" value="ECO:0007669"/>
    <property type="project" value="InterPro"/>
</dbReference>
<dbReference type="GO" id="GO:0003723">
    <property type="term" value="F:RNA binding"/>
    <property type="evidence" value="ECO:0007669"/>
    <property type="project" value="InterPro"/>
</dbReference>
<sequence length="282" mass="31287">MFKLTGCMKPVATLPQAHSYIRFISNTSRLYDANEAKLKKHNRDQQKETKKKLKRMQLIKNKNKQHPELHPLYMDVPNALKYLRAAEVGNPAKKTTLSILMTIIPDKGSKPISGSVFLPRPIKDNNMLVFSLELESLEQAKAKGATAGGLELIEEIKAGNVKLDEFTQCFATPDIVKDLKAIARYLGPKNLMPSTKKGTVSEDVSKLMEENVGALPFKQRDQHLSIPIGRCDFSDKEILQNLKAASDAIYGCQPPGTKKPNLIGQTCLSSTIGPSVVINFRN</sequence>
<dbReference type="InterPro" id="IPR002143">
    <property type="entry name" value="Ribosomal_uL1"/>
</dbReference>
<gene>
    <name evidence="5" type="ORF">AC631_00310</name>
</gene>
<dbReference type="EMBL" id="LMYN01000004">
    <property type="protein sequence ID" value="KSA03855.1"/>
    <property type="molecule type" value="Genomic_DNA"/>
</dbReference>
<dbReference type="InterPro" id="IPR016095">
    <property type="entry name" value="Ribosomal_uL1_3-a/b-sand"/>
</dbReference>
<dbReference type="Gene3D" id="3.30.190.20">
    <property type="match status" value="1"/>
</dbReference>
<evidence type="ECO:0000256" key="4">
    <source>
        <dbReference type="RuleBase" id="RU000659"/>
    </source>
</evidence>
<evidence type="ECO:0000313" key="6">
    <source>
        <dbReference type="Proteomes" id="UP000054251"/>
    </source>
</evidence>
<keyword evidence="2 4" id="KW-0689">Ribosomal protein</keyword>
<dbReference type="PROSITE" id="PS01199">
    <property type="entry name" value="RIBOSOMAL_L1"/>
    <property type="match status" value="1"/>
</dbReference>
<dbReference type="OrthoDB" id="1747252at2759"/>
<dbReference type="CDD" id="cd00403">
    <property type="entry name" value="Ribosomal_L1"/>
    <property type="match status" value="1"/>
</dbReference>
<dbReference type="GO" id="GO:0005762">
    <property type="term" value="C:mitochondrial large ribosomal subunit"/>
    <property type="evidence" value="ECO:0007669"/>
    <property type="project" value="TreeGrafter"/>
</dbReference>
<dbReference type="RefSeq" id="XP_015469957.1">
    <property type="nucleotide sequence ID" value="XM_015609140.1"/>
</dbReference>
<protein>
    <recommendedName>
        <fullName evidence="4">Ribosomal protein</fullName>
    </recommendedName>
</protein>
<comment type="caution">
    <text evidence="5">The sequence shown here is derived from an EMBL/GenBank/DDBJ whole genome shotgun (WGS) entry which is preliminary data.</text>
</comment>
<organism evidence="5 6">
    <name type="scientific">Debaryomyces fabryi</name>
    <dbReference type="NCBI Taxonomy" id="58627"/>
    <lineage>
        <taxon>Eukaryota</taxon>
        <taxon>Fungi</taxon>
        <taxon>Dikarya</taxon>
        <taxon>Ascomycota</taxon>
        <taxon>Saccharomycotina</taxon>
        <taxon>Pichiomycetes</taxon>
        <taxon>Debaryomycetaceae</taxon>
        <taxon>Debaryomyces</taxon>
    </lineage>
</organism>
<comment type="similarity">
    <text evidence="1 4">Belongs to the universal ribosomal protein uL1 family.</text>
</comment>
<evidence type="ECO:0000256" key="3">
    <source>
        <dbReference type="ARBA" id="ARBA00023274"/>
    </source>
</evidence>
<dbReference type="Pfam" id="PF00687">
    <property type="entry name" value="Ribosomal_L1"/>
    <property type="match status" value="1"/>
</dbReference>
<proteinExistence type="inferred from homology"/>
<evidence type="ECO:0000256" key="2">
    <source>
        <dbReference type="ARBA" id="ARBA00022980"/>
    </source>
</evidence>
<keyword evidence="3 4" id="KW-0687">Ribonucleoprotein</keyword>
<dbReference type="SUPFAM" id="SSF56808">
    <property type="entry name" value="Ribosomal protein L1"/>
    <property type="match status" value="1"/>
</dbReference>
<dbReference type="AlphaFoldDB" id="A0A0V1Q6K4"/>
<name>A0A0V1Q6K4_9ASCO</name>
<dbReference type="InterPro" id="IPR023674">
    <property type="entry name" value="Ribosomal_uL1-like"/>
</dbReference>
<dbReference type="Gene3D" id="3.40.50.790">
    <property type="match status" value="1"/>
</dbReference>
<dbReference type="GeneID" id="26837319"/>
<dbReference type="InterPro" id="IPR028364">
    <property type="entry name" value="Ribosomal_uL1/biogenesis"/>
</dbReference>
<dbReference type="PANTHER" id="PTHR36427">
    <property type="entry name" value="54S RIBOSOMAL PROTEIN L1, MITOCHONDRIAL"/>
    <property type="match status" value="1"/>
</dbReference>